<dbReference type="PANTHER" id="PTHR43404:SF1">
    <property type="entry name" value="MNN4P"/>
    <property type="match status" value="1"/>
</dbReference>
<dbReference type="EMBL" id="HE575324">
    <property type="protein sequence ID" value="CCC95968.1"/>
    <property type="molecule type" value="Genomic_DNA"/>
</dbReference>
<protein>
    <submittedName>
        <fullName evidence="3">Uncharacterized protein TCIL3000_11_14850</fullName>
    </submittedName>
</protein>
<dbReference type="Pfam" id="PF04991">
    <property type="entry name" value="LicD"/>
    <property type="match status" value="1"/>
</dbReference>
<dbReference type="GO" id="GO:0009100">
    <property type="term" value="P:glycoprotein metabolic process"/>
    <property type="evidence" value="ECO:0007669"/>
    <property type="project" value="UniProtKB-ARBA"/>
</dbReference>
<evidence type="ECO:0000313" key="3">
    <source>
        <dbReference type="EMBL" id="CCC95968.1"/>
    </source>
</evidence>
<organism evidence="3">
    <name type="scientific">Trypanosoma congolense (strain IL3000)</name>
    <dbReference type="NCBI Taxonomy" id="1068625"/>
    <lineage>
        <taxon>Eukaryota</taxon>
        <taxon>Discoba</taxon>
        <taxon>Euglenozoa</taxon>
        <taxon>Kinetoplastea</taxon>
        <taxon>Metakinetoplastina</taxon>
        <taxon>Trypanosomatida</taxon>
        <taxon>Trypanosomatidae</taxon>
        <taxon>Trypanosoma</taxon>
        <taxon>Nannomonas</taxon>
    </lineage>
</organism>
<dbReference type="PANTHER" id="PTHR43404">
    <property type="entry name" value="LIPOPOLYSACCHARIDE CHOLINEPHOSPHOTRANSFERASE LICD"/>
    <property type="match status" value="1"/>
</dbReference>
<sequence length="496" mass="55853">MLPPVTNEHSLLSSYHILISSSNKYRTNTILILFVQPACTVGREVILSKKEETSKFQSIKATARSTVFFFFGMRLSGVLFGSLLFRPHIHRNPCVVCSSAVVKGCDMRENRPHTPTLMSSTDATPSEAFSGGNSLREYGKPKITVSAVTHTADKSSTKNKGRSMGGTIIERRRDALIQWLKAEWDVGAGPQNVTQSDEYLQRCWKAFCDPSHSLTDSEMEGAVELLDRQCEVQFDDDTSAPNVEPIHQRTQDSFSSEEPDVLETENDAFLRFLRENQSHILDEDQQLRFQRTLLDFREMAEGMKLRFFLCCGTALAAHREGYFIPHDSDIDVGVFYEDLQQSGDAQKAVINILSNIALDGRFVVFDVCGTVEKGLEVRMLHVKTRVAVDLNVYYPPLPEDDGLVSEFGAFVWTATYYEASGTRRHGMYRYRHAPFVAALHRVSFCDCIASSADCGGFLVPPQSYLEECYGHDWRTPRKFTYAEGLSDGSFKNIIDE</sequence>
<feature type="region of interest" description="Disordered" evidence="1">
    <location>
        <begin position="237"/>
        <end position="258"/>
    </location>
</feature>
<accession>G0V2U6</accession>
<proteinExistence type="predicted"/>
<evidence type="ECO:0000256" key="1">
    <source>
        <dbReference type="SAM" id="MobiDB-lite"/>
    </source>
</evidence>
<name>G0V2U6_TRYCI</name>
<dbReference type="InterPro" id="IPR007074">
    <property type="entry name" value="LicD/FKTN/FKRP_NTP_transf"/>
</dbReference>
<dbReference type="VEuPathDB" id="TriTrypDB:TcIL3000.11.14850"/>
<dbReference type="InterPro" id="IPR052942">
    <property type="entry name" value="LPS_cholinephosphotransferase"/>
</dbReference>
<gene>
    <name evidence="3" type="ORF">TCIL3000_11_14850</name>
</gene>
<reference evidence="3" key="1">
    <citation type="journal article" date="2012" name="Proc. Natl. Acad. Sci. U.S.A.">
        <title>Antigenic diversity is generated by distinct evolutionary mechanisms in African trypanosome species.</title>
        <authorList>
            <person name="Jackson A.P."/>
            <person name="Berry A."/>
            <person name="Aslett M."/>
            <person name="Allison H.C."/>
            <person name="Burton P."/>
            <person name="Vavrova-Anderson J."/>
            <person name="Brown R."/>
            <person name="Browne H."/>
            <person name="Corton N."/>
            <person name="Hauser H."/>
            <person name="Gamble J."/>
            <person name="Gilderthorp R."/>
            <person name="Marcello L."/>
            <person name="McQuillan J."/>
            <person name="Otto T.D."/>
            <person name="Quail M.A."/>
            <person name="Sanders M.J."/>
            <person name="van Tonder A."/>
            <person name="Ginger M.L."/>
            <person name="Field M.C."/>
            <person name="Barry J.D."/>
            <person name="Hertz-Fowler C."/>
            <person name="Berriman M."/>
        </authorList>
    </citation>
    <scope>NUCLEOTIDE SEQUENCE</scope>
    <source>
        <strain evidence="3">IL3000</strain>
    </source>
</reference>
<evidence type="ECO:0000259" key="2">
    <source>
        <dbReference type="Pfam" id="PF04991"/>
    </source>
</evidence>
<feature type="domain" description="LicD/FKTN/FKRP nucleotidyltransferase" evidence="2">
    <location>
        <begin position="304"/>
        <end position="340"/>
    </location>
</feature>
<dbReference type="AlphaFoldDB" id="G0V2U6"/>